<evidence type="ECO:0008006" key="4">
    <source>
        <dbReference type="Google" id="ProtNLM"/>
    </source>
</evidence>
<feature type="signal peptide" evidence="1">
    <location>
        <begin position="1"/>
        <end position="24"/>
    </location>
</feature>
<protein>
    <recommendedName>
        <fullName evidence="4">Cytochrome c domain-containing protein</fullName>
    </recommendedName>
</protein>
<accession>A0ABQ1TIM5</accession>
<dbReference type="SUPFAM" id="SSF46626">
    <property type="entry name" value="Cytochrome c"/>
    <property type="match status" value="1"/>
</dbReference>
<organism evidence="2 3">
    <name type="scientific">Hymenobacter cavernae</name>
    <dbReference type="NCBI Taxonomy" id="2044852"/>
    <lineage>
        <taxon>Bacteria</taxon>
        <taxon>Pseudomonadati</taxon>
        <taxon>Bacteroidota</taxon>
        <taxon>Cytophagia</taxon>
        <taxon>Cytophagales</taxon>
        <taxon>Hymenobacteraceae</taxon>
        <taxon>Hymenobacter</taxon>
    </lineage>
</organism>
<dbReference type="RefSeq" id="WP_188810434.1">
    <property type="nucleotide sequence ID" value="NZ_BMHT01000001.1"/>
</dbReference>
<dbReference type="EMBL" id="BMHT01000001">
    <property type="protein sequence ID" value="GGE96493.1"/>
    <property type="molecule type" value="Genomic_DNA"/>
</dbReference>
<comment type="caution">
    <text evidence="2">The sequence shown here is derived from an EMBL/GenBank/DDBJ whole genome shotgun (WGS) entry which is preliminary data.</text>
</comment>
<feature type="chain" id="PRO_5046069831" description="Cytochrome c domain-containing protein" evidence="1">
    <location>
        <begin position="25"/>
        <end position="126"/>
    </location>
</feature>
<evidence type="ECO:0000313" key="3">
    <source>
        <dbReference type="Proteomes" id="UP000632273"/>
    </source>
</evidence>
<name>A0ABQ1TIM5_9BACT</name>
<dbReference type="InterPro" id="IPR036909">
    <property type="entry name" value="Cyt_c-like_dom_sf"/>
</dbReference>
<gene>
    <name evidence="2" type="ORF">GCM10011383_04090</name>
</gene>
<dbReference type="Proteomes" id="UP000632273">
    <property type="component" value="Unassembled WGS sequence"/>
</dbReference>
<evidence type="ECO:0000256" key="1">
    <source>
        <dbReference type="SAM" id="SignalP"/>
    </source>
</evidence>
<sequence>MRLRFSLVLLLSLGWLSNCTYDNAEDHAPDPDPEPTPTCDVSSVTYTATISPILANCRGCHNASAPAANVNLVDYTQVKRHADSGRLMGAITHATGYKPMPLNGAKLGDCEIARIQKWIDAGAPNN</sequence>
<evidence type="ECO:0000313" key="2">
    <source>
        <dbReference type="EMBL" id="GGE96493.1"/>
    </source>
</evidence>
<keyword evidence="3" id="KW-1185">Reference proteome</keyword>
<reference evidence="3" key="1">
    <citation type="journal article" date="2019" name="Int. J. Syst. Evol. Microbiol.">
        <title>The Global Catalogue of Microorganisms (GCM) 10K type strain sequencing project: providing services to taxonomists for standard genome sequencing and annotation.</title>
        <authorList>
            <consortium name="The Broad Institute Genomics Platform"/>
            <consortium name="The Broad Institute Genome Sequencing Center for Infectious Disease"/>
            <person name="Wu L."/>
            <person name="Ma J."/>
        </authorList>
    </citation>
    <scope>NUCLEOTIDE SEQUENCE [LARGE SCALE GENOMIC DNA]</scope>
    <source>
        <strain evidence="3">CGMCC 1.15197</strain>
    </source>
</reference>
<keyword evidence="1" id="KW-0732">Signal</keyword>
<proteinExistence type="predicted"/>